<dbReference type="EMBL" id="JARK01001389">
    <property type="protein sequence ID" value="EYC10759.1"/>
    <property type="molecule type" value="Genomic_DNA"/>
</dbReference>
<name>A0A016U5Z9_9BILA</name>
<keyword evidence="2" id="KW-1185">Reference proteome</keyword>
<comment type="caution">
    <text evidence="1">The sequence shown here is derived from an EMBL/GenBank/DDBJ whole genome shotgun (WGS) entry which is preliminary data.</text>
</comment>
<gene>
    <name evidence="1" type="primary">Acey_s0053.g2281</name>
    <name evidence="1" type="ORF">Y032_0053g2281</name>
</gene>
<evidence type="ECO:0000313" key="1">
    <source>
        <dbReference type="EMBL" id="EYC10759.1"/>
    </source>
</evidence>
<proteinExistence type="predicted"/>
<sequence length="67" mass="7008">MSGVNVRIRILLGKGVRKTPGCGPVLAKQSRNRQGTSPPCWSVSGRNAMIGSALVETLGYGSTLADH</sequence>
<protein>
    <submittedName>
        <fullName evidence="1">Uncharacterized protein</fullName>
    </submittedName>
</protein>
<accession>A0A016U5Z9</accession>
<evidence type="ECO:0000313" key="2">
    <source>
        <dbReference type="Proteomes" id="UP000024635"/>
    </source>
</evidence>
<organism evidence="1 2">
    <name type="scientific">Ancylostoma ceylanicum</name>
    <dbReference type="NCBI Taxonomy" id="53326"/>
    <lineage>
        <taxon>Eukaryota</taxon>
        <taxon>Metazoa</taxon>
        <taxon>Ecdysozoa</taxon>
        <taxon>Nematoda</taxon>
        <taxon>Chromadorea</taxon>
        <taxon>Rhabditida</taxon>
        <taxon>Rhabditina</taxon>
        <taxon>Rhabditomorpha</taxon>
        <taxon>Strongyloidea</taxon>
        <taxon>Ancylostomatidae</taxon>
        <taxon>Ancylostomatinae</taxon>
        <taxon>Ancylostoma</taxon>
    </lineage>
</organism>
<dbReference type="AlphaFoldDB" id="A0A016U5Z9"/>
<reference evidence="2" key="1">
    <citation type="journal article" date="2015" name="Nat. Genet.">
        <title>The genome and transcriptome of the zoonotic hookworm Ancylostoma ceylanicum identify infection-specific gene families.</title>
        <authorList>
            <person name="Schwarz E.M."/>
            <person name="Hu Y."/>
            <person name="Antoshechkin I."/>
            <person name="Miller M.M."/>
            <person name="Sternberg P.W."/>
            <person name="Aroian R.V."/>
        </authorList>
    </citation>
    <scope>NUCLEOTIDE SEQUENCE</scope>
    <source>
        <strain evidence="2">HY135</strain>
    </source>
</reference>
<dbReference type="Proteomes" id="UP000024635">
    <property type="component" value="Unassembled WGS sequence"/>
</dbReference>